<accession>A0ABT5U861</accession>
<dbReference type="InterPro" id="IPR045526">
    <property type="entry name" value="DUF6471"/>
</dbReference>
<gene>
    <name evidence="2" type="ORF">ORQ98_06470</name>
</gene>
<reference evidence="2 3" key="1">
    <citation type="submission" date="2022-11" db="EMBL/GenBank/DDBJ databases">
        <title>Spartinivicinus poritis sp. nov., isolated from scleractinian coral Porites lutea.</title>
        <authorList>
            <person name="Zhang G."/>
            <person name="Cai L."/>
            <person name="Wei Q."/>
        </authorList>
    </citation>
    <scope>NUCLEOTIDE SEQUENCE [LARGE SCALE GENOMIC DNA]</scope>
    <source>
        <strain evidence="2 3">A2-2</strain>
    </source>
</reference>
<evidence type="ECO:0000313" key="2">
    <source>
        <dbReference type="EMBL" id="MDE1461608.1"/>
    </source>
</evidence>
<dbReference type="Pfam" id="PF20075">
    <property type="entry name" value="DUF6471"/>
    <property type="match status" value="1"/>
</dbReference>
<dbReference type="EMBL" id="JAPMOU010000005">
    <property type="protein sequence ID" value="MDE1461608.1"/>
    <property type="molecule type" value="Genomic_DNA"/>
</dbReference>
<dbReference type="RefSeq" id="WP_274687967.1">
    <property type="nucleotide sequence ID" value="NZ_JAPMOU010000005.1"/>
</dbReference>
<name>A0ABT5U861_9GAMM</name>
<protein>
    <submittedName>
        <fullName evidence="2">DUF6471 domain-containing protein</fullName>
    </submittedName>
</protein>
<sequence length="92" mass="10505">MEDSRINKSSWNKVCATLVQQARQKNNLTFRDLAELIKQKTSIDIEPNNLANRVNRGNFSASLLLAAFFAMEEPLPRSNELENIVVKVFEQP</sequence>
<proteinExistence type="predicted"/>
<evidence type="ECO:0000313" key="3">
    <source>
        <dbReference type="Proteomes" id="UP001528823"/>
    </source>
</evidence>
<organism evidence="2 3">
    <name type="scientific">Spartinivicinus poritis</name>
    <dbReference type="NCBI Taxonomy" id="2994640"/>
    <lineage>
        <taxon>Bacteria</taxon>
        <taxon>Pseudomonadati</taxon>
        <taxon>Pseudomonadota</taxon>
        <taxon>Gammaproteobacteria</taxon>
        <taxon>Oceanospirillales</taxon>
        <taxon>Zooshikellaceae</taxon>
        <taxon>Spartinivicinus</taxon>
    </lineage>
</organism>
<comment type="caution">
    <text evidence="2">The sequence shown here is derived from an EMBL/GenBank/DDBJ whole genome shotgun (WGS) entry which is preliminary data.</text>
</comment>
<dbReference type="Proteomes" id="UP001528823">
    <property type="component" value="Unassembled WGS sequence"/>
</dbReference>
<feature type="domain" description="DUF6471" evidence="1">
    <location>
        <begin position="11"/>
        <end position="72"/>
    </location>
</feature>
<keyword evidence="3" id="KW-1185">Reference proteome</keyword>
<evidence type="ECO:0000259" key="1">
    <source>
        <dbReference type="Pfam" id="PF20075"/>
    </source>
</evidence>